<keyword evidence="3" id="KW-0805">Transcription regulation</keyword>
<evidence type="ECO:0000256" key="1">
    <source>
        <dbReference type="ARBA" id="ARBA00004123"/>
    </source>
</evidence>
<dbReference type="Proteomes" id="UP001472866">
    <property type="component" value="Chromosome 01"/>
</dbReference>
<dbReference type="GO" id="GO:0006338">
    <property type="term" value="P:chromatin remodeling"/>
    <property type="evidence" value="ECO:0007669"/>
    <property type="project" value="InterPro"/>
</dbReference>
<evidence type="ECO:0000256" key="2">
    <source>
        <dbReference type="ARBA" id="ARBA00010239"/>
    </source>
</evidence>
<evidence type="ECO:0000256" key="6">
    <source>
        <dbReference type="SAM" id="MobiDB-lite"/>
    </source>
</evidence>
<evidence type="ECO:0000313" key="7">
    <source>
        <dbReference type="EMBL" id="WZN59029.1"/>
    </source>
</evidence>
<dbReference type="Pfam" id="PF04855">
    <property type="entry name" value="SNF5"/>
    <property type="match status" value="1"/>
</dbReference>
<dbReference type="AlphaFoldDB" id="A0AAX4NZQ1"/>
<feature type="region of interest" description="Disordered" evidence="6">
    <location>
        <begin position="456"/>
        <end position="501"/>
    </location>
</feature>
<comment type="similarity">
    <text evidence="2">Belongs to the SNF5 family.</text>
</comment>
<evidence type="ECO:0000256" key="4">
    <source>
        <dbReference type="ARBA" id="ARBA00023163"/>
    </source>
</evidence>
<dbReference type="GO" id="GO:0000228">
    <property type="term" value="C:nuclear chromosome"/>
    <property type="evidence" value="ECO:0007669"/>
    <property type="project" value="InterPro"/>
</dbReference>
<evidence type="ECO:0000256" key="3">
    <source>
        <dbReference type="ARBA" id="ARBA00023015"/>
    </source>
</evidence>
<dbReference type="InterPro" id="IPR006939">
    <property type="entry name" value="SNF5"/>
</dbReference>
<accession>A0AAX4NZQ1</accession>
<dbReference type="EMBL" id="CP151501">
    <property type="protein sequence ID" value="WZN59029.1"/>
    <property type="molecule type" value="Genomic_DNA"/>
</dbReference>
<keyword evidence="5" id="KW-0539">Nucleus</keyword>
<reference evidence="7 8" key="1">
    <citation type="submission" date="2024-03" db="EMBL/GenBank/DDBJ databases">
        <title>Complete genome sequence of the green alga Chloropicon roscoffensis RCC1871.</title>
        <authorList>
            <person name="Lemieux C."/>
            <person name="Pombert J.-F."/>
            <person name="Otis C."/>
            <person name="Turmel M."/>
        </authorList>
    </citation>
    <scope>NUCLEOTIDE SEQUENCE [LARGE SCALE GENOMIC DNA]</scope>
    <source>
        <strain evidence="7 8">RCC1871</strain>
    </source>
</reference>
<evidence type="ECO:0000313" key="8">
    <source>
        <dbReference type="Proteomes" id="UP001472866"/>
    </source>
</evidence>
<comment type="subcellular location">
    <subcellularLocation>
        <location evidence="1">Nucleus</location>
    </subcellularLocation>
</comment>
<gene>
    <name evidence="7" type="ORF">HKI87_01g05540</name>
</gene>
<evidence type="ECO:0000256" key="5">
    <source>
        <dbReference type="ARBA" id="ARBA00023242"/>
    </source>
</evidence>
<organism evidence="7 8">
    <name type="scientific">Chloropicon roscoffensis</name>
    <dbReference type="NCBI Taxonomy" id="1461544"/>
    <lineage>
        <taxon>Eukaryota</taxon>
        <taxon>Viridiplantae</taxon>
        <taxon>Chlorophyta</taxon>
        <taxon>Chloropicophyceae</taxon>
        <taxon>Chloropicales</taxon>
        <taxon>Chloropicaceae</taxon>
        <taxon>Chloropicon</taxon>
    </lineage>
</organism>
<name>A0AAX4NZQ1_9CHLO</name>
<sequence length="501" mass="56084">MQARAEIVPIRFDVEVDGKFLKDAFCWNAKESQEAVEEFVVGLIKDARLPQSFVAVVVDSMQRQINEFRMVEEKAKARALQETERLEVIKITLRCGTTSIQDSFVWDIFSKSEDDPELFARTLCRDLDLDERELAPLIAHKIREEVFNKKKELFALIQTPKSVGKGKKKAGLPAGRFAPQSPFKLGPVGVGGGIRHQGDQHSFETVVTHLTSEEAVLLDEEDEKRAVEVRQEAVAKKIQEIQEKSRKGKKLERDRMMKQMNIGALPNTGWAWGSWGNKNWVGVGGQSMHQMQTMYMDHHQAPQQHAQVTGPLPGQPVFPPHAQGSHLPQRATTTHGHFVHPHQAAMAGQVHLTGPRVHHQYQQMPHPQMHFHNQVALHQHQQGFGSSPVMYPHPAHQQPYHPHQQVGTPMYSHPQQQRIAYGGTPHPLPHQQGASHSQQHPVYQPGHLQMQMARTTPGTGATVSSLGTLGSAHSGVQSTHQPSQHPQEVVYPSGATPFPPW</sequence>
<keyword evidence="8" id="KW-1185">Reference proteome</keyword>
<keyword evidence="4" id="KW-0804">Transcription</keyword>
<feature type="compositionally biased region" description="Polar residues" evidence="6">
    <location>
        <begin position="456"/>
        <end position="468"/>
    </location>
</feature>
<protein>
    <submittedName>
        <fullName evidence="7">SNF5-like nucleosome-remodeling complex protein</fullName>
    </submittedName>
</protein>
<proteinExistence type="inferred from homology"/>
<feature type="compositionally biased region" description="Polar residues" evidence="6">
    <location>
        <begin position="474"/>
        <end position="486"/>
    </location>
</feature>
<dbReference type="PANTHER" id="PTHR10019">
    <property type="entry name" value="SNF5"/>
    <property type="match status" value="1"/>
</dbReference>